<dbReference type="GO" id="GO:0006123">
    <property type="term" value="P:mitochondrial electron transport, cytochrome c to oxygen"/>
    <property type="evidence" value="ECO:0000318"/>
    <property type="project" value="GO_Central"/>
</dbReference>
<dbReference type="GeneID" id="6752360"/>
<comment type="subcellular location">
    <subcellularLocation>
        <location evidence="1 13">Mitochondrion inner membrane</location>
        <topology evidence="1 13">Peripheral membrane protein</topology>
        <orientation evidence="1 13">Matrix side</orientation>
    </subcellularLocation>
</comment>
<evidence type="ECO:0000256" key="12">
    <source>
        <dbReference type="ARBA" id="ARBA00031049"/>
    </source>
</evidence>
<comment type="function">
    <text evidence="13">Component of the cytochrome c oxidase, the last enzyme in the mitochondrial electron transport chain which drives oxidative phosphorylation. The respiratory chain contains 3 multisubunit complexes succinate dehydrogenase (complex II, CII), ubiquinol-cytochrome c oxidoreductase (cytochrome b-c1 complex, complex III, CIII) and cytochrome c oxidase (complex IV, CIV), that cooperate to transfer electrons derived from NADH and succinate to molecular oxygen, creating an electrochemical gradient over the inner membrane that drives transmembrane transport and the ATP synthase. Cytochrome c oxidase is the component of the respiratory chain that catalyzes the reduction of oxygen to water. Electrons originating from reduced cytochrome c in the intermembrane space (IMS) are transferred via the dinuclear copper A center (CU(A)) of subunit 2 and heme A of subunit 1 to the active site in subunit 1, a binuclear center (BNC) formed by heme A3 and copper B (CU(B)). The BNC reduces molecular oxygen to 2 water molecules using 4 electrons from cytochrome c in the IMS and 4 protons from the mitochondrial matrix.</text>
</comment>
<dbReference type="Proteomes" id="UP000009022">
    <property type="component" value="Unassembled WGS sequence"/>
</dbReference>
<dbReference type="PANTHER" id="PTHR14200:SF11">
    <property type="entry name" value="CYTOCHROME C OXIDASE SUBUNIT 5A, MITOCHONDRIAL"/>
    <property type="match status" value="1"/>
</dbReference>
<protein>
    <recommendedName>
        <fullName evidence="4 13">Cytochrome c oxidase subunit 5A, mitochondrial</fullName>
    </recommendedName>
    <alternativeName>
        <fullName evidence="12 13">Cytochrome c oxidase polypeptide Va</fullName>
    </alternativeName>
</protein>
<keyword evidence="6 13" id="KW-0479">Metal-binding</keyword>
<evidence type="ECO:0000256" key="3">
    <source>
        <dbReference type="ARBA" id="ARBA00007972"/>
    </source>
</evidence>
<dbReference type="CTD" id="6752360"/>
<evidence type="ECO:0000256" key="4">
    <source>
        <dbReference type="ARBA" id="ARBA00021968"/>
    </source>
</evidence>
<comment type="subunit">
    <text evidence="13">Component of the cytochrome c oxidase (complex IV, CIV), a multisubunit enzyme composed of a catalytic core of 3 subunits and several supernumerary subunits. The complex exists as a monomer or a dimer and forms supercomplexes (SCs) in the inner mitochondrial membrane with ubiquinol-cytochrome c oxidoreductase (cytochrome b-c1 complex, complex III, CIII).</text>
</comment>
<dbReference type="HOGENOM" id="CLU_099086_1_1_1"/>
<keyword evidence="9 13" id="KW-0408">Iron</keyword>
<evidence type="ECO:0000256" key="2">
    <source>
        <dbReference type="ARBA" id="ARBA00004673"/>
    </source>
</evidence>
<dbReference type="Pfam" id="PF02284">
    <property type="entry name" value="COX5A"/>
    <property type="match status" value="1"/>
</dbReference>
<evidence type="ECO:0000256" key="1">
    <source>
        <dbReference type="ARBA" id="ARBA00004443"/>
    </source>
</evidence>
<dbReference type="Gene3D" id="1.25.40.40">
    <property type="entry name" value="Cytochrome c oxidase, subunit Va/VI"/>
    <property type="match status" value="1"/>
</dbReference>
<dbReference type="GO" id="GO:0005743">
    <property type="term" value="C:mitochondrial inner membrane"/>
    <property type="evidence" value="ECO:0007669"/>
    <property type="project" value="UniProtKB-SubCell"/>
</dbReference>
<evidence type="ECO:0000313" key="14">
    <source>
        <dbReference type="EMBL" id="EDV26618.1"/>
    </source>
</evidence>
<dbReference type="RefSeq" id="XP_002110614.1">
    <property type="nucleotide sequence ID" value="XM_002110578.1"/>
</dbReference>
<dbReference type="AlphaFoldDB" id="B3RT21"/>
<gene>
    <name evidence="14" type="ORF">TRIADDRAFT_22356</name>
</gene>
<sequence length="107" mass="12362">EPDEVFDARWEAFFKNENLDRNTYRRGLDELFGYDLVPEPKILNAAFRYCRPARRLNDVAIPVRILEVVKDKAGTNKEIYPYILDQTSEVRAELGISTPEELGIDTA</sequence>
<dbReference type="OrthoDB" id="5778907at2759"/>
<dbReference type="KEGG" id="tad:TRIADDRAFT_22356"/>
<feature type="non-terminal residue" evidence="14">
    <location>
        <position position="1"/>
    </location>
</feature>
<organism evidence="14 15">
    <name type="scientific">Trichoplax adhaerens</name>
    <name type="common">Trichoplax reptans</name>
    <dbReference type="NCBI Taxonomy" id="10228"/>
    <lineage>
        <taxon>Eukaryota</taxon>
        <taxon>Metazoa</taxon>
        <taxon>Placozoa</taxon>
        <taxon>Uniplacotomia</taxon>
        <taxon>Trichoplacea</taxon>
        <taxon>Trichoplacidae</taxon>
        <taxon>Trichoplax</taxon>
    </lineage>
</organism>
<name>B3RT21_TRIAD</name>
<keyword evidence="7 13" id="KW-0999">Mitochondrion inner membrane</keyword>
<dbReference type="GO" id="GO:0046872">
    <property type="term" value="F:metal ion binding"/>
    <property type="evidence" value="ECO:0007669"/>
    <property type="project" value="UniProtKB-UniRule"/>
</dbReference>
<dbReference type="PANTHER" id="PTHR14200">
    <property type="entry name" value="CYTOCHROME C OXIDASE POLYPEPTIDE"/>
    <property type="match status" value="1"/>
</dbReference>
<dbReference type="OMA" id="CFAYDIV"/>
<evidence type="ECO:0000256" key="10">
    <source>
        <dbReference type="ARBA" id="ARBA00023128"/>
    </source>
</evidence>
<dbReference type="GO" id="GO:0045277">
    <property type="term" value="C:respiratory chain complex IV"/>
    <property type="evidence" value="ECO:0000318"/>
    <property type="project" value="GO_Central"/>
</dbReference>
<keyword evidence="15" id="KW-1185">Reference proteome</keyword>
<dbReference type="PhylomeDB" id="B3RT21"/>
<dbReference type="EMBL" id="DS985243">
    <property type="protein sequence ID" value="EDV26618.1"/>
    <property type="molecule type" value="Genomic_DNA"/>
</dbReference>
<dbReference type="SUPFAM" id="SSF48479">
    <property type="entry name" value="Cytochrome c oxidase subunit E"/>
    <property type="match status" value="1"/>
</dbReference>
<comment type="similarity">
    <text evidence="3 13">Belongs to the cytochrome c oxidase subunit 5A family.</text>
</comment>
<reference evidence="14 15" key="1">
    <citation type="journal article" date="2008" name="Nature">
        <title>The Trichoplax genome and the nature of placozoans.</title>
        <authorList>
            <person name="Srivastava M."/>
            <person name="Begovic E."/>
            <person name="Chapman J."/>
            <person name="Putnam N.H."/>
            <person name="Hellsten U."/>
            <person name="Kawashima T."/>
            <person name="Kuo A."/>
            <person name="Mitros T."/>
            <person name="Salamov A."/>
            <person name="Carpenter M.L."/>
            <person name="Signorovitch A.Y."/>
            <person name="Moreno M.A."/>
            <person name="Kamm K."/>
            <person name="Grimwood J."/>
            <person name="Schmutz J."/>
            <person name="Shapiro H."/>
            <person name="Grigoriev I.V."/>
            <person name="Buss L.W."/>
            <person name="Schierwater B."/>
            <person name="Dellaporta S.L."/>
            <person name="Rokhsar D.S."/>
        </authorList>
    </citation>
    <scope>NUCLEOTIDE SEQUENCE [LARGE SCALE GENOMIC DNA]</scope>
    <source>
        <strain evidence="14 15">Grell-BS-1999</strain>
    </source>
</reference>
<accession>B3RT21</accession>
<dbReference type="InterPro" id="IPR036545">
    <property type="entry name" value="Cyt_c_oxidase_su5A/6_sf"/>
</dbReference>
<evidence type="ECO:0000313" key="15">
    <source>
        <dbReference type="Proteomes" id="UP000009022"/>
    </source>
</evidence>
<dbReference type="FunCoup" id="B3RT21">
    <property type="interactions" value="1484"/>
</dbReference>
<evidence type="ECO:0000256" key="5">
    <source>
        <dbReference type="ARBA" id="ARBA00022617"/>
    </source>
</evidence>
<dbReference type="STRING" id="10228.B3RT21"/>
<evidence type="ECO:0000256" key="9">
    <source>
        <dbReference type="ARBA" id="ARBA00023004"/>
    </source>
</evidence>
<evidence type="ECO:0000256" key="13">
    <source>
        <dbReference type="RuleBase" id="RU368103"/>
    </source>
</evidence>
<dbReference type="InParanoid" id="B3RT21"/>
<dbReference type="FunFam" id="1.25.40.40:FF:000001">
    <property type="entry name" value="Cytochrome c oxidase subunit VI"/>
    <property type="match status" value="1"/>
</dbReference>
<evidence type="ECO:0000256" key="11">
    <source>
        <dbReference type="ARBA" id="ARBA00023136"/>
    </source>
</evidence>
<keyword evidence="11 13" id="KW-0472">Membrane</keyword>
<keyword evidence="10 13" id="KW-0496">Mitochondrion</keyword>
<evidence type="ECO:0000256" key="8">
    <source>
        <dbReference type="ARBA" id="ARBA00022946"/>
    </source>
</evidence>
<keyword evidence="8 13" id="KW-0809">Transit peptide</keyword>
<dbReference type="UniPathway" id="UPA00705"/>
<dbReference type="InterPro" id="IPR003204">
    <property type="entry name" value="Cyt_c_oxidase_su5A/6"/>
</dbReference>
<dbReference type="eggNOG" id="KOG4077">
    <property type="taxonomic scope" value="Eukaryota"/>
</dbReference>
<keyword evidence="5 13" id="KW-0349">Heme</keyword>
<proteinExistence type="inferred from homology"/>
<evidence type="ECO:0000256" key="7">
    <source>
        <dbReference type="ARBA" id="ARBA00022792"/>
    </source>
</evidence>
<dbReference type="CDD" id="cd00923">
    <property type="entry name" value="Cyt_c_Oxidase_Va"/>
    <property type="match status" value="1"/>
</dbReference>
<evidence type="ECO:0000256" key="6">
    <source>
        <dbReference type="ARBA" id="ARBA00022723"/>
    </source>
</evidence>
<comment type="pathway">
    <text evidence="2 13">Energy metabolism; oxidative phosphorylation.</text>
</comment>